<dbReference type="PANTHER" id="PTHR31814:SF2">
    <property type="entry name" value="PHOSPHOMEVALONATE KINASE"/>
    <property type="match status" value="1"/>
</dbReference>
<dbReference type="AlphaFoldDB" id="A0A1Y1W0Y0"/>
<dbReference type="Gene3D" id="3.30.70.890">
    <property type="entry name" value="GHMP kinase, C-terminal domain"/>
    <property type="match status" value="1"/>
</dbReference>
<evidence type="ECO:0000256" key="5">
    <source>
        <dbReference type="ARBA" id="ARBA00022679"/>
    </source>
</evidence>
<dbReference type="InterPro" id="IPR013750">
    <property type="entry name" value="GHMP_kinase_C_dom"/>
</dbReference>
<dbReference type="EC" id="2.7.4.2" evidence="3 13"/>
<comment type="pathway">
    <text evidence="1 13">Isoprenoid biosynthesis; isopentenyl diphosphate biosynthesis via mevalonate pathway; isopentenyl diphosphate from (R)-mevalonate: step 2/3.</text>
</comment>
<evidence type="ECO:0000256" key="11">
    <source>
        <dbReference type="ARBA" id="ARBA00023221"/>
    </source>
</evidence>
<dbReference type="Pfam" id="PF00288">
    <property type="entry name" value="GHMP_kinases_N"/>
    <property type="match status" value="1"/>
</dbReference>
<dbReference type="PANTHER" id="PTHR31814">
    <property type="match status" value="1"/>
</dbReference>
<feature type="domain" description="GHMP kinase C-terminal" evidence="15">
    <location>
        <begin position="353"/>
        <end position="418"/>
    </location>
</feature>
<evidence type="ECO:0000259" key="14">
    <source>
        <dbReference type="Pfam" id="PF00288"/>
    </source>
</evidence>
<evidence type="ECO:0000256" key="13">
    <source>
        <dbReference type="PIRNR" id="PIRNR017288"/>
    </source>
</evidence>
<dbReference type="Proteomes" id="UP000193922">
    <property type="component" value="Unassembled WGS sequence"/>
</dbReference>
<evidence type="ECO:0000256" key="3">
    <source>
        <dbReference type="ARBA" id="ARBA00012958"/>
    </source>
</evidence>
<dbReference type="OrthoDB" id="10262935at2759"/>
<keyword evidence="10 13" id="KW-0443">Lipid metabolism</keyword>
<comment type="similarity">
    <text evidence="2 13">Belongs to the GHMP kinase family. Mevalonate kinase subfamily.</text>
</comment>
<evidence type="ECO:0000256" key="9">
    <source>
        <dbReference type="ARBA" id="ARBA00022955"/>
    </source>
</evidence>
<dbReference type="InterPro" id="IPR036554">
    <property type="entry name" value="GHMP_kinase_C_sf"/>
</dbReference>
<evidence type="ECO:0000256" key="1">
    <source>
        <dbReference type="ARBA" id="ARBA00005017"/>
    </source>
</evidence>
<feature type="domain" description="GHMP kinase N-terminal" evidence="14">
    <location>
        <begin position="140"/>
        <end position="204"/>
    </location>
</feature>
<evidence type="ECO:0000313" key="17">
    <source>
        <dbReference type="Proteomes" id="UP000193922"/>
    </source>
</evidence>
<keyword evidence="8" id="KW-0067">ATP-binding</keyword>
<dbReference type="GO" id="GO:0006696">
    <property type="term" value="P:ergosterol biosynthetic process"/>
    <property type="evidence" value="ECO:0007669"/>
    <property type="project" value="TreeGrafter"/>
</dbReference>
<dbReference type="InterPro" id="IPR006204">
    <property type="entry name" value="GHMP_kinase_N_dom"/>
</dbReference>
<evidence type="ECO:0000256" key="4">
    <source>
        <dbReference type="ARBA" id="ARBA00022516"/>
    </source>
</evidence>
<dbReference type="Gene3D" id="3.30.230.10">
    <property type="match status" value="1"/>
</dbReference>
<keyword evidence="17" id="KW-1185">Reference proteome</keyword>
<dbReference type="GO" id="GO:0005777">
    <property type="term" value="C:peroxisome"/>
    <property type="evidence" value="ECO:0007669"/>
    <property type="project" value="TreeGrafter"/>
</dbReference>
<dbReference type="PIRSF" id="PIRSF017288">
    <property type="entry name" value="PMK_GHMP_euk"/>
    <property type="match status" value="1"/>
</dbReference>
<comment type="catalytic activity">
    <reaction evidence="12">
        <text>(R)-5-phosphomevalonate + ATP = (R)-5-diphosphomevalonate + ADP</text>
        <dbReference type="Rhea" id="RHEA:16341"/>
        <dbReference type="ChEBI" id="CHEBI:30616"/>
        <dbReference type="ChEBI" id="CHEBI:57557"/>
        <dbReference type="ChEBI" id="CHEBI:58146"/>
        <dbReference type="ChEBI" id="CHEBI:456216"/>
        <dbReference type="EC" id="2.7.4.2"/>
    </reaction>
    <physiologicalReaction direction="left-to-right" evidence="12">
        <dbReference type="Rhea" id="RHEA:16342"/>
    </physiologicalReaction>
</comment>
<protein>
    <recommendedName>
        <fullName evidence="3 13">Phosphomevalonate kinase</fullName>
        <ecNumber evidence="3 13">2.7.4.2</ecNumber>
    </recommendedName>
</protein>
<accession>A0A1Y1W0Y0</accession>
<dbReference type="Pfam" id="PF08544">
    <property type="entry name" value="GHMP_kinases_C"/>
    <property type="match status" value="1"/>
</dbReference>
<keyword evidence="7 13" id="KW-0418">Kinase</keyword>
<dbReference type="InterPro" id="IPR014721">
    <property type="entry name" value="Ribsml_uS5_D2-typ_fold_subgr"/>
</dbReference>
<dbReference type="GeneID" id="63805132"/>
<dbReference type="InterPro" id="IPR016005">
    <property type="entry name" value="Erg8"/>
</dbReference>
<name>A0A1Y1W0Y0_9FUNG</name>
<evidence type="ECO:0000256" key="7">
    <source>
        <dbReference type="ARBA" id="ARBA00022777"/>
    </source>
</evidence>
<evidence type="ECO:0000256" key="6">
    <source>
        <dbReference type="ARBA" id="ARBA00022741"/>
    </source>
</evidence>
<dbReference type="EMBL" id="MCFD01000014">
    <property type="protein sequence ID" value="ORX66896.1"/>
    <property type="molecule type" value="Genomic_DNA"/>
</dbReference>
<keyword evidence="4 13" id="KW-0444">Lipid biosynthesis</keyword>
<proteinExistence type="inferred from homology"/>
<evidence type="ECO:0000256" key="10">
    <source>
        <dbReference type="ARBA" id="ARBA00023098"/>
    </source>
</evidence>
<evidence type="ECO:0000256" key="8">
    <source>
        <dbReference type="ARBA" id="ARBA00022840"/>
    </source>
</evidence>
<organism evidence="16 17">
    <name type="scientific">Linderina pennispora</name>
    <dbReference type="NCBI Taxonomy" id="61395"/>
    <lineage>
        <taxon>Eukaryota</taxon>
        <taxon>Fungi</taxon>
        <taxon>Fungi incertae sedis</taxon>
        <taxon>Zoopagomycota</taxon>
        <taxon>Kickxellomycotina</taxon>
        <taxon>Kickxellomycetes</taxon>
        <taxon>Kickxellales</taxon>
        <taxon>Kickxellaceae</taxon>
        <taxon>Linderina</taxon>
    </lineage>
</organism>
<dbReference type="GO" id="GO:0005524">
    <property type="term" value="F:ATP binding"/>
    <property type="evidence" value="ECO:0007669"/>
    <property type="project" value="UniProtKB-UniRule"/>
</dbReference>
<reference evidence="16 17" key="1">
    <citation type="submission" date="2016-07" db="EMBL/GenBank/DDBJ databases">
        <title>Pervasive Adenine N6-methylation of Active Genes in Fungi.</title>
        <authorList>
            <consortium name="DOE Joint Genome Institute"/>
            <person name="Mondo S.J."/>
            <person name="Dannebaum R.O."/>
            <person name="Kuo R.C."/>
            <person name="Labutti K."/>
            <person name="Haridas S."/>
            <person name="Kuo A."/>
            <person name="Salamov A."/>
            <person name="Ahrendt S.R."/>
            <person name="Lipzen A."/>
            <person name="Sullivan W."/>
            <person name="Andreopoulos W.B."/>
            <person name="Clum A."/>
            <person name="Lindquist E."/>
            <person name="Daum C."/>
            <person name="Ramamoorthy G.K."/>
            <person name="Gryganskyi A."/>
            <person name="Culley D."/>
            <person name="Magnuson J.K."/>
            <person name="James T.Y."/>
            <person name="O'Malley M.A."/>
            <person name="Stajich J.E."/>
            <person name="Spatafora J.W."/>
            <person name="Visel A."/>
            <person name="Grigoriev I.V."/>
        </authorList>
    </citation>
    <scope>NUCLEOTIDE SEQUENCE [LARGE SCALE GENOMIC DNA]</scope>
    <source>
        <strain evidence="16 17">ATCC 12442</strain>
    </source>
</reference>
<gene>
    <name evidence="16" type="ORF">DL89DRAFT_269931</name>
</gene>
<dbReference type="GO" id="GO:0004631">
    <property type="term" value="F:phosphomevalonate kinase activity"/>
    <property type="evidence" value="ECO:0007669"/>
    <property type="project" value="UniProtKB-UniRule"/>
</dbReference>
<dbReference type="SUPFAM" id="SSF54211">
    <property type="entry name" value="Ribosomal protein S5 domain 2-like"/>
    <property type="match status" value="1"/>
</dbReference>
<keyword evidence="11 13" id="KW-0753">Steroid metabolism</keyword>
<evidence type="ECO:0000256" key="12">
    <source>
        <dbReference type="ARBA" id="ARBA00029326"/>
    </source>
</evidence>
<dbReference type="STRING" id="61395.A0A1Y1W0Y0"/>
<evidence type="ECO:0000256" key="2">
    <source>
        <dbReference type="ARBA" id="ARBA00006495"/>
    </source>
</evidence>
<evidence type="ECO:0000259" key="15">
    <source>
        <dbReference type="Pfam" id="PF08544"/>
    </source>
</evidence>
<dbReference type="GO" id="GO:0019287">
    <property type="term" value="P:isopentenyl diphosphate biosynthetic process, mevalonate pathway"/>
    <property type="evidence" value="ECO:0007669"/>
    <property type="project" value="UniProtKB-UniRule"/>
</dbReference>
<dbReference type="GO" id="GO:0010142">
    <property type="term" value="P:farnesyl diphosphate biosynthetic process, mevalonate pathway"/>
    <property type="evidence" value="ECO:0007669"/>
    <property type="project" value="TreeGrafter"/>
</dbReference>
<keyword evidence="9 13" id="KW-0752">Steroid biosynthesis</keyword>
<dbReference type="RefSeq" id="XP_040740855.1">
    <property type="nucleotide sequence ID" value="XM_040888484.1"/>
</dbReference>
<keyword evidence="6" id="KW-0547">Nucleotide-binding</keyword>
<evidence type="ECO:0000313" key="16">
    <source>
        <dbReference type="EMBL" id="ORX66896.1"/>
    </source>
</evidence>
<dbReference type="UniPathway" id="UPA00057">
    <property type="reaction ID" value="UER00099"/>
</dbReference>
<sequence length="455" mass="48520">MALENSPATLASAPGKVLVVGGYLVLDRAHSGLVVGTDTCLYAAVQTQPLDIPVSKTELAVSVVSPQFDSAWWQYAFDTATGKLRQHASANDTSNRFVEVVLESTLSLAAEYVPGALPRSRLRRIPRMGPTGTTLQGVHKTGLGSSAAMVTSLVAALLAHLGAISVESLNPENHSAEEAQRSLRLVHNIAQSGSGFDVSSAVYGSHEYRRFSPSVLEDAMAQTGDVAAVKAAVSPENAAWDNEAIPVQIPPGFTLRLADVDAGSNTPSMIRKILQWKKAFPEKSDKLWQSLHGANAQIRVLWDKLADAHRSDPKGYDSAIAWCAERASNEWKAAPTFESSTTQQLLVDLVKAIQGVRALQRELGENAGVPIEPPKQTRLLDACMQVPGICMAAVPGAGGYDAIYCVALSDDASRRVEELWAQWTEMSVGPLLANQASSGVCALDPAAYPEITSKL</sequence>
<dbReference type="InterPro" id="IPR035102">
    <property type="entry name" value="Phosphomevalonate_kinase"/>
</dbReference>
<dbReference type="InterPro" id="IPR020568">
    <property type="entry name" value="Ribosomal_Su5_D2-typ_SF"/>
</dbReference>
<comment type="caution">
    <text evidence="16">The sequence shown here is derived from an EMBL/GenBank/DDBJ whole genome shotgun (WGS) entry which is preliminary data.</text>
</comment>
<keyword evidence="5 13" id="KW-0808">Transferase</keyword>